<dbReference type="Gene3D" id="2.40.50.140">
    <property type="entry name" value="Nucleic acid-binding proteins"/>
    <property type="match status" value="1"/>
</dbReference>
<dbReference type="SUPFAM" id="SSF50249">
    <property type="entry name" value="Nucleic acid-binding proteins"/>
    <property type="match status" value="1"/>
</dbReference>
<dbReference type="CDD" id="cd04458">
    <property type="entry name" value="CSP_CDS"/>
    <property type="match status" value="1"/>
</dbReference>
<dbReference type="InterPro" id="IPR002059">
    <property type="entry name" value="CSP_DNA-bd"/>
</dbReference>
<dbReference type="PROSITE" id="PS51857">
    <property type="entry name" value="CSD_2"/>
    <property type="match status" value="1"/>
</dbReference>
<dbReference type="SMART" id="SM00357">
    <property type="entry name" value="CSP"/>
    <property type="match status" value="1"/>
</dbReference>
<feature type="transmembrane region" description="Helical" evidence="3">
    <location>
        <begin position="196"/>
        <end position="215"/>
    </location>
</feature>
<dbReference type="GO" id="GO:0003676">
    <property type="term" value="F:nucleic acid binding"/>
    <property type="evidence" value="ECO:0007669"/>
    <property type="project" value="InterPro"/>
</dbReference>
<feature type="transmembrane region" description="Helical" evidence="3">
    <location>
        <begin position="130"/>
        <end position="149"/>
    </location>
</feature>
<dbReference type="GO" id="GO:0005829">
    <property type="term" value="C:cytosol"/>
    <property type="evidence" value="ECO:0007669"/>
    <property type="project" value="UniProtKB-ARBA"/>
</dbReference>
<dbReference type="Proteomes" id="UP001242045">
    <property type="component" value="Unassembled WGS sequence"/>
</dbReference>
<dbReference type="AlphaFoldDB" id="A0AAW8CUK7"/>
<evidence type="ECO:0000256" key="2">
    <source>
        <dbReference type="SAM" id="MobiDB-lite"/>
    </source>
</evidence>
<name>A0AAW8CUK7_9BURK</name>
<gene>
    <name evidence="5" type="ORF">J2W31_000513</name>
</gene>
<comment type="caution">
    <text evidence="5">The sequence shown here is derived from an EMBL/GenBank/DDBJ whole genome shotgun (WGS) entry which is preliminary data.</text>
</comment>
<feature type="region of interest" description="Disordered" evidence="2">
    <location>
        <begin position="69"/>
        <end position="103"/>
    </location>
</feature>
<keyword evidence="3" id="KW-0812">Transmembrane</keyword>
<protein>
    <submittedName>
        <fullName evidence="5">Uncharacterized membrane protein YsdA (DUF1294 family)/cold shock CspA family protein</fullName>
    </submittedName>
</protein>
<dbReference type="Pfam" id="PF06961">
    <property type="entry name" value="DUF1294"/>
    <property type="match status" value="1"/>
</dbReference>
<keyword evidence="3" id="KW-0472">Membrane</keyword>
<dbReference type="InterPro" id="IPR012340">
    <property type="entry name" value="NA-bd_OB-fold"/>
</dbReference>
<evidence type="ECO:0000313" key="5">
    <source>
        <dbReference type="EMBL" id="MDP9891417.1"/>
    </source>
</evidence>
<keyword evidence="3" id="KW-1133">Transmembrane helix</keyword>
<dbReference type="EMBL" id="JAUSRD010000001">
    <property type="protein sequence ID" value="MDP9891417.1"/>
    <property type="molecule type" value="Genomic_DNA"/>
</dbReference>
<dbReference type="PROSITE" id="PS00352">
    <property type="entry name" value="CSD_1"/>
    <property type="match status" value="1"/>
</dbReference>
<dbReference type="RefSeq" id="WP_307683723.1">
    <property type="nucleotide sequence ID" value="NZ_JAUSRD010000001.1"/>
</dbReference>
<comment type="subcellular location">
    <subcellularLocation>
        <location evidence="1">Cytoplasm</location>
    </subcellularLocation>
</comment>
<proteinExistence type="predicted"/>
<evidence type="ECO:0000256" key="3">
    <source>
        <dbReference type="SAM" id="Phobius"/>
    </source>
</evidence>
<feature type="domain" description="CSD" evidence="4">
    <location>
        <begin position="2"/>
        <end position="67"/>
    </location>
</feature>
<organism evidence="5 6">
    <name type="scientific">Variovorax boronicumulans</name>
    <dbReference type="NCBI Taxonomy" id="436515"/>
    <lineage>
        <taxon>Bacteria</taxon>
        <taxon>Pseudomonadati</taxon>
        <taxon>Pseudomonadota</taxon>
        <taxon>Betaproteobacteria</taxon>
        <taxon>Burkholderiales</taxon>
        <taxon>Comamonadaceae</taxon>
        <taxon>Variovorax</taxon>
    </lineage>
</organism>
<evidence type="ECO:0000259" key="4">
    <source>
        <dbReference type="PROSITE" id="PS51857"/>
    </source>
</evidence>
<reference evidence="5" key="1">
    <citation type="submission" date="2023-07" db="EMBL/GenBank/DDBJ databases">
        <title>Sorghum-associated microbial communities from plants grown in Nebraska, USA.</title>
        <authorList>
            <person name="Schachtman D."/>
        </authorList>
    </citation>
    <scope>NUCLEOTIDE SEQUENCE</scope>
    <source>
        <strain evidence="5">DS3754</strain>
    </source>
</reference>
<feature type="transmembrane region" description="Helical" evidence="3">
    <location>
        <begin position="105"/>
        <end position="124"/>
    </location>
</feature>
<accession>A0AAW8CUK7</accession>
<dbReference type="InterPro" id="IPR011129">
    <property type="entry name" value="CSD"/>
</dbReference>
<evidence type="ECO:0000256" key="1">
    <source>
        <dbReference type="RuleBase" id="RU000408"/>
    </source>
</evidence>
<evidence type="ECO:0000313" key="6">
    <source>
        <dbReference type="Proteomes" id="UP001242045"/>
    </source>
</evidence>
<dbReference type="InterPro" id="IPR019844">
    <property type="entry name" value="CSD_CS"/>
</dbReference>
<sequence length="223" mass="24632">MKRQGRLVRWEADRGFGFIRSPEVSADVFVHLRDFSDRQAKPQVGMELSFEEIHVGGKGPRAVAVQAVSARASRPVPKHTPINSHRRPVSRRSNPRRSSTSEPPASWGLLFLLAYGALLSAAVWSGRLPLLVLGVVPGLSLLAFLAYAFDKSAAQTGRWRTKESTLHLLALAGGWPGAWAAQRLLRHKSSKQSFLLVYRATVVLHCAAVLAWVFWLRGIPVLD</sequence>
<feature type="compositionally biased region" description="Basic residues" evidence="2">
    <location>
        <begin position="84"/>
        <end position="95"/>
    </location>
</feature>
<dbReference type="InterPro" id="IPR010718">
    <property type="entry name" value="DUF1294"/>
</dbReference>
<dbReference type="Pfam" id="PF00313">
    <property type="entry name" value="CSD"/>
    <property type="match status" value="1"/>
</dbReference>